<accession>A0A219YC87</accession>
<evidence type="ECO:0000313" key="2">
    <source>
        <dbReference type="Proteomes" id="UP000225215"/>
    </source>
</evidence>
<evidence type="ECO:0000313" key="1">
    <source>
        <dbReference type="EMBL" id="APU01618.1"/>
    </source>
</evidence>
<protein>
    <submittedName>
        <fullName evidence="1">Uncharacterized protein</fullName>
    </submittedName>
</protein>
<reference evidence="1 2" key="1">
    <citation type="journal article" date="2017" name="Sci. Rep.">
        <title>Characterization and diversity of phages infecting Aeromonas salmonicida subsp. salmonicida.</title>
        <authorList>
            <person name="Vincent A.T."/>
            <person name="Paquet V.E."/>
            <person name="Bernatchez A."/>
            <person name="Tremblay D.M."/>
            <person name="Moineau S."/>
            <person name="Charette S.J."/>
        </authorList>
    </citation>
    <scope>NUCLEOTIDE SEQUENCE [LARGE SCALE GENOMIC DNA]</scope>
</reference>
<organism evidence="1 2">
    <name type="scientific">Aeromonas phage 65.2</name>
    <dbReference type="NCBI Taxonomy" id="1932896"/>
    <lineage>
        <taxon>Viruses</taxon>
        <taxon>Duplodnaviria</taxon>
        <taxon>Heunggongvirae</taxon>
        <taxon>Uroviricota</taxon>
        <taxon>Caudoviricetes</taxon>
        <taxon>Pantevenvirales</taxon>
        <taxon>Straboviridae</taxon>
        <taxon>Emmerichvirinae</taxon>
        <taxon>Ishigurovirus</taxon>
        <taxon>Ishigurovirus osborne</taxon>
    </lineage>
</organism>
<name>A0A219YC87_9CAUD</name>
<proteinExistence type="predicted"/>
<dbReference type="Proteomes" id="UP000225215">
    <property type="component" value="Segment"/>
</dbReference>
<sequence length="111" mass="12996">MRKLYNFRDAKNGVTVAALYDKFEMSDKNINIQIMGLSHDDMWKVRNYVSDKMFLQGWDPASTSTWVMVEFWTNDKEYIKKCCTDIIGLVNINKEDVQGWGHPDFDNVFGD</sequence>
<dbReference type="EMBL" id="KY290955">
    <property type="protein sequence ID" value="APU01618.1"/>
    <property type="molecule type" value="Genomic_DNA"/>
</dbReference>